<reference evidence="4 5" key="1">
    <citation type="journal article" date="2018" name="Mol. Plant">
        <title>The genome of Artemisia annua provides insight into the evolution of Asteraceae family and artemisinin biosynthesis.</title>
        <authorList>
            <person name="Shen Q."/>
            <person name="Zhang L."/>
            <person name="Liao Z."/>
            <person name="Wang S."/>
            <person name="Yan T."/>
            <person name="Shi P."/>
            <person name="Liu M."/>
            <person name="Fu X."/>
            <person name="Pan Q."/>
            <person name="Wang Y."/>
            <person name="Lv Z."/>
            <person name="Lu X."/>
            <person name="Zhang F."/>
            <person name="Jiang W."/>
            <person name="Ma Y."/>
            <person name="Chen M."/>
            <person name="Hao X."/>
            <person name="Li L."/>
            <person name="Tang Y."/>
            <person name="Lv G."/>
            <person name="Zhou Y."/>
            <person name="Sun X."/>
            <person name="Brodelius P.E."/>
            <person name="Rose J.K.C."/>
            <person name="Tang K."/>
        </authorList>
    </citation>
    <scope>NUCLEOTIDE SEQUENCE [LARGE SCALE GENOMIC DNA]</scope>
    <source>
        <strain evidence="5">cv. Huhao1</strain>
        <tissue evidence="4">Leaf</tissue>
    </source>
</reference>
<dbReference type="InterPro" id="IPR000340">
    <property type="entry name" value="Dual-sp_phosphatase_cat-dom"/>
</dbReference>
<dbReference type="InterPro" id="IPR000387">
    <property type="entry name" value="Tyr_Pase_dom"/>
</dbReference>
<organism evidence="4 5">
    <name type="scientific">Artemisia annua</name>
    <name type="common">Sweet wormwood</name>
    <dbReference type="NCBI Taxonomy" id="35608"/>
    <lineage>
        <taxon>Eukaryota</taxon>
        <taxon>Viridiplantae</taxon>
        <taxon>Streptophyta</taxon>
        <taxon>Embryophyta</taxon>
        <taxon>Tracheophyta</taxon>
        <taxon>Spermatophyta</taxon>
        <taxon>Magnoliopsida</taxon>
        <taxon>eudicotyledons</taxon>
        <taxon>Gunneridae</taxon>
        <taxon>Pentapetalae</taxon>
        <taxon>asterids</taxon>
        <taxon>campanulids</taxon>
        <taxon>Asterales</taxon>
        <taxon>Asteraceae</taxon>
        <taxon>Asteroideae</taxon>
        <taxon>Anthemideae</taxon>
        <taxon>Artemisiinae</taxon>
        <taxon>Artemisia</taxon>
    </lineage>
</organism>
<protein>
    <submittedName>
        <fullName evidence="4">Dual specificity protein phosphatase domain-containing protein</fullName>
    </submittedName>
</protein>
<dbReference type="AlphaFoldDB" id="A0A2U1KW08"/>
<dbReference type="Proteomes" id="UP000245207">
    <property type="component" value="Unassembled WGS sequence"/>
</dbReference>
<dbReference type="InterPro" id="IPR020422">
    <property type="entry name" value="TYR_PHOSPHATASE_DUAL_dom"/>
</dbReference>
<feature type="domain" description="Tyrosine specific protein phosphatases" evidence="3">
    <location>
        <begin position="156"/>
        <end position="225"/>
    </location>
</feature>
<dbReference type="CDD" id="cd14527">
    <property type="entry name" value="DSP_bac"/>
    <property type="match status" value="1"/>
</dbReference>
<dbReference type="PANTHER" id="PTHR47216">
    <property type="match status" value="1"/>
</dbReference>
<dbReference type="SUPFAM" id="SSF52799">
    <property type="entry name" value="(Phosphotyrosine protein) phosphatases II"/>
    <property type="match status" value="1"/>
</dbReference>
<name>A0A2U1KW08_ARTAN</name>
<dbReference type="SMART" id="SM00195">
    <property type="entry name" value="DSPc"/>
    <property type="match status" value="1"/>
</dbReference>
<proteinExistence type="predicted"/>
<dbReference type="GO" id="GO:0016791">
    <property type="term" value="F:phosphatase activity"/>
    <property type="evidence" value="ECO:0007669"/>
    <property type="project" value="UniProtKB-ARBA"/>
</dbReference>
<dbReference type="EMBL" id="PKPP01013424">
    <property type="protein sequence ID" value="PWA40946.1"/>
    <property type="molecule type" value="Genomic_DNA"/>
</dbReference>
<comment type="caution">
    <text evidence="4">The sequence shown here is derived from an EMBL/GenBank/DDBJ whole genome shotgun (WGS) entry which is preliminary data.</text>
</comment>
<feature type="transmembrane region" description="Helical" evidence="2">
    <location>
        <begin position="6"/>
        <end position="28"/>
    </location>
</feature>
<keyword evidence="2" id="KW-1133">Transmembrane helix</keyword>
<feature type="compositionally biased region" description="Basic and acidic residues" evidence="1">
    <location>
        <begin position="288"/>
        <end position="305"/>
    </location>
</feature>
<feature type="compositionally biased region" description="Basic and acidic residues" evidence="1">
    <location>
        <begin position="315"/>
        <end position="335"/>
    </location>
</feature>
<evidence type="ECO:0000259" key="3">
    <source>
        <dbReference type="PROSITE" id="PS50056"/>
    </source>
</evidence>
<evidence type="ECO:0000313" key="5">
    <source>
        <dbReference type="Proteomes" id="UP000245207"/>
    </source>
</evidence>
<dbReference type="InterPro" id="IPR029021">
    <property type="entry name" value="Prot-tyrosine_phosphatase-like"/>
</dbReference>
<keyword evidence="2" id="KW-0812">Transmembrane</keyword>
<evidence type="ECO:0000256" key="2">
    <source>
        <dbReference type="SAM" id="Phobius"/>
    </source>
</evidence>
<dbReference type="STRING" id="35608.A0A2U1KW08"/>
<gene>
    <name evidence="4" type="ORF">CTI12_AA558020</name>
</gene>
<dbReference type="Gene3D" id="3.90.190.10">
    <property type="entry name" value="Protein tyrosine phosphatase superfamily"/>
    <property type="match status" value="1"/>
</dbReference>
<dbReference type="OrthoDB" id="1890923at2759"/>
<dbReference type="PANTHER" id="PTHR47216:SF4">
    <property type="entry name" value="OS01G0859400 PROTEIN"/>
    <property type="match status" value="1"/>
</dbReference>
<feature type="transmembrane region" description="Helical" evidence="2">
    <location>
        <begin position="65"/>
        <end position="86"/>
    </location>
</feature>
<evidence type="ECO:0000313" key="4">
    <source>
        <dbReference type="EMBL" id="PWA40946.1"/>
    </source>
</evidence>
<feature type="compositionally biased region" description="Basic and acidic residues" evidence="1">
    <location>
        <begin position="263"/>
        <end position="272"/>
    </location>
</feature>
<accession>A0A2U1KW08</accession>
<dbReference type="PROSITE" id="PS50056">
    <property type="entry name" value="TYR_PHOSPHATASE_2"/>
    <property type="match status" value="1"/>
</dbReference>
<keyword evidence="2" id="KW-0472">Membrane</keyword>
<feature type="region of interest" description="Disordered" evidence="1">
    <location>
        <begin position="250"/>
        <end position="335"/>
    </location>
</feature>
<sequence length="335" mass="37498">MAFGLSFLMGLKAAGLFIIFTLLITTGFTLFSLPFLYASLVSFLVSLASHPSINLPTILGKNRDWSFSIWSLIIFSPYLYFVRWVAALKRLKRREVPYTEVYAGLYVGGWPFSPERLPPGNPAVIDCTCEFPRVIDISENDYLCIPTWDTCPPDPSDIQLAVQWACKKRAQDTPVFIHCASGHGRSVAVMCALLVALGVVDDVENAAKLIREKRPSIRMHSPLFRKALEEWSENRSVVIQTDTLRSSLKTLQPDPSVATTSKPTEDQRKQMNDLDDSDTELVPVNEHAGQDDDVSKPADKRKTIEDPDAELVPVNEHEGVYDDVSKPTDKRNKKA</sequence>
<dbReference type="Pfam" id="PF00782">
    <property type="entry name" value="DSPc"/>
    <property type="match status" value="1"/>
</dbReference>
<keyword evidence="5" id="KW-1185">Reference proteome</keyword>
<evidence type="ECO:0000256" key="1">
    <source>
        <dbReference type="SAM" id="MobiDB-lite"/>
    </source>
</evidence>